<dbReference type="EMBL" id="JACHBG010000027">
    <property type="protein sequence ID" value="MBB6488827.1"/>
    <property type="molecule type" value="Genomic_DNA"/>
</dbReference>
<dbReference type="AlphaFoldDB" id="A0A7X0MFB8"/>
<accession>A0A7X0MFB8</accession>
<feature type="transmembrane region" description="Helical" evidence="2">
    <location>
        <begin position="7"/>
        <end position="27"/>
    </location>
</feature>
<dbReference type="Proteomes" id="UP000565576">
    <property type="component" value="Unassembled WGS sequence"/>
</dbReference>
<keyword evidence="2" id="KW-0472">Membrane</keyword>
<sequence length="75" mass="8515">MHMPFRFAPAIIYVTVLSTLFLSMQLMRPPHSCGPFHIFRHHRTSQPMSCQGKQMADLGNDGDTHLTPAPLKVIR</sequence>
<protein>
    <submittedName>
        <fullName evidence="3">Uncharacterized protein</fullName>
    </submittedName>
</protein>
<keyword evidence="2" id="KW-0812">Transmembrane</keyword>
<evidence type="ECO:0000313" key="3">
    <source>
        <dbReference type="EMBL" id="MBB6488827.1"/>
    </source>
</evidence>
<feature type="region of interest" description="Disordered" evidence="1">
    <location>
        <begin position="50"/>
        <end position="75"/>
    </location>
</feature>
<comment type="caution">
    <text evidence="3">The sequence shown here is derived from an EMBL/GenBank/DDBJ whole genome shotgun (WGS) entry which is preliminary data.</text>
</comment>
<gene>
    <name evidence="3" type="ORF">GGD46_006150</name>
</gene>
<evidence type="ECO:0000256" key="1">
    <source>
        <dbReference type="SAM" id="MobiDB-lite"/>
    </source>
</evidence>
<evidence type="ECO:0000256" key="2">
    <source>
        <dbReference type="SAM" id="Phobius"/>
    </source>
</evidence>
<evidence type="ECO:0000313" key="4">
    <source>
        <dbReference type="Proteomes" id="UP000565576"/>
    </source>
</evidence>
<keyword evidence="2" id="KW-1133">Transmembrane helix</keyword>
<proteinExistence type="predicted"/>
<name>A0A7X0MFB8_9HYPH</name>
<organism evidence="3 4">
    <name type="scientific">Rhizobium lusitanum</name>
    <dbReference type="NCBI Taxonomy" id="293958"/>
    <lineage>
        <taxon>Bacteria</taxon>
        <taxon>Pseudomonadati</taxon>
        <taxon>Pseudomonadota</taxon>
        <taxon>Alphaproteobacteria</taxon>
        <taxon>Hyphomicrobiales</taxon>
        <taxon>Rhizobiaceae</taxon>
        <taxon>Rhizobium/Agrobacterium group</taxon>
        <taxon>Rhizobium</taxon>
    </lineage>
</organism>
<reference evidence="3 4" key="1">
    <citation type="submission" date="2020-08" db="EMBL/GenBank/DDBJ databases">
        <title>Genomic Encyclopedia of Type Strains, Phase IV (KMG-V): Genome sequencing to study the core and pangenomes of soil and plant-associated prokaryotes.</title>
        <authorList>
            <person name="Whitman W."/>
        </authorList>
    </citation>
    <scope>NUCLEOTIDE SEQUENCE [LARGE SCALE GENOMIC DNA]</scope>
    <source>
        <strain evidence="3 4">SEMIA 4060</strain>
    </source>
</reference>